<reference evidence="1 2" key="1">
    <citation type="submission" date="2022-06" db="EMBL/GenBank/DDBJ databases">
        <title>Leptospira isolates from biofilms formed at urban environments.</title>
        <authorList>
            <person name="Ribeiro P.S."/>
            <person name="Sousa T."/>
            <person name="Carvalho N."/>
            <person name="Aburjaile F."/>
            <person name="Neves F."/>
            <person name="Oliveira D."/>
            <person name="Blanco L."/>
            <person name="Lima J."/>
            <person name="Costa F."/>
            <person name="Brenig B."/>
            <person name="Soares S."/>
            <person name="Ramos R."/>
            <person name="Goes-Neto A."/>
            <person name="Matiuzzi M."/>
            <person name="Azevedo V."/>
            <person name="Ristow P."/>
        </authorList>
    </citation>
    <scope>NUCLEOTIDE SEQUENCE [LARGE SCALE GENOMIC DNA]</scope>
    <source>
        <strain evidence="1 2">VSF14</strain>
    </source>
</reference>
<keyword evidence="2" id="KW-1185">Reference proteome</keyword>
<accession>A0ABT3M4F6</accession>
<organism evidence="1 2">
    <name type="scientific">Leptospira paudalimensis</name>
    <dbReference type="NCBI Taxonomy" id="2950024"/>
    <lineage>
        <taxon>Bacteria</taxon>
        <taxon>Pseudomonadati</taxon>
        <taxon>Spirochaetota</taxon>
        <taxon>Spirochaetia</taxon>
        <taxon>Leptospirales</taxon>
        <taxon>Leptospiraceae</taxon>
        <taxon>Leptospira</taxon>
    </lineage>
</organism>
<protein>
    <recommendedName>
        <fullName evidence="3">Lipoprotein</fullName>
    </recommendedName>
</protein>
<dbReference type="EMBL" id="JAMQPR010000001">
    <property type="protein sequence ID" value="MCW7502891.1"/>
    <property type="molecule type" value="Genomic_DNA"/>
</dbReference>
<proteinExistence type="predicted"/>
<sequence length="241" mass="28609">MLHSRLLVFFLLAVFECTPKTDTNDPTIGLYGTEWFKEKRPESEIINYNIIYFKPDEDLNQKFFKNRIDPREFAKRFVVLKAKSLLDAFQNSDPEKGREVFAYSLYRPFLAVAGKKIGVEYSKYDRGVDYICREDLERIYEYIRQNLDNKNSFCDFGRLFFKEIKKVKVKPYSVEDRALDPKSKSYAIQTQYDIEYFMEPEKGMDDFDSIQFRVYFLIQGDHVMQTSIIDAYPAQCMDVLD</sequence>
<dbReference type="RefSeq" id="WP_265356965.1">
    <property type="nucleotide sequence ID" value="NZ_JAMQPR010000001.1"/>
</dbReference>
<comment type="caution">
    <text evidence="1">The sequence shown here is derived from an EMBL/GenBank/DDBJ whole genome shotgun (WGS) entry which is preliminary data.</text>
</comment>
<evidence type="ECO:0000313" key="1">
    <source>
        <dbReference type="EMBL" id="MCW7502891.1"/>
    </source>
</evidence>
<evidence type="ECO:0008006" key="3">
    <source>
        <dbReference type="Google" id="ProtNLM"/>
    </source>
</evidence>
<evidence type="ECO:0000313" key="2">
    <source>
        <dbReference type="Proteomes" id="UP001208794"/>
    </source>
</evidence>
<name>A0ABT3M4F6_9LEPT</name>
<gene>
    <name evidence="1" type="ORF">ND855_02050</name>
</gene>
<dbReference type="Proteomes" id="UP001208794">
    <property type="component" value="Unassembled WGS sequence"/>
</dbReference>